<protein>
    <submittedName>
        <fullName evidence="3">D-alanyl-D-alanine carboxypeptidase/D-alanyl-D-alanine-endopeptidase</fullName>
        <ecNumber evidence="3">3.4.16.4</ecNumber>
    </submittedName>
</protein>
<sequence length="469" mass="46230">MALMARVVTGTVAAALVVTGGYAWADIHDFVPGILTIGPEPAPPAPFPTAPGATLGAAPTSVVSTLDPAAPTPGAAALQAAVDAVVADPRLGPSVGVVVSDALTGEVLASSTPGTPRVPASIQKLFTAAAALSTLDPDSVLTTTVTQAASGRLTLVGGGDMMLAAGAGDPAAVNGRAGLDDLAAQVAETLRLTGGTTVQLTLDDSLFTGSATGPWADDIPGLGFAAPVAAVAVDTGRLSAGEYAPRTDDPAMAAARTFAAALGQHGVTVEGEPTRGTSGAGDTVLGSVDSAPLGQVVEYFLHTSDNTITEVVGRLVAIEAGLPASFGGATQAVAQQLDRLGVDTEGLTLADASGLGDGSRASATTLAELLAVMSSPSHPELRTVMTGMPVAALDGTLSDRFVATDAAGLVRAKTGSLPGVTSLAGNLLTDDGRELLFVVMADQAPGPGQWDARAAIDGFVAALTDCGCR</sequence>
<dbReference type="PRINTS" id="PR00922">
    <property type="entry name" value="DADACBPTASE3"/>
</dbReference>
<accession>A0A853EY92</accession>
<gene>
    <name evidence="3" type="primary">dacB</name>
    <name evidence="3" type="ORF">HZZ10_14945</name>
</gene>
<dbReference type="Pfam" id="PF02113">
    <property type="entry name" value="Peptidase_S13"/>
    <property type="match status" value="2"/>
</dbReference>
<evidence type="ECO:0000313" key="3">
    <source>
        <dbReference type="EMBL" id="NYS94814.1"/>
    </source>
</evidence>
<dbReference type="NCBIfam" id="TIGR00666">
    <property type="entry name" value="PBP4"/>
    <property type="match status" value="1"/>
</dbReference>
<evidence type="ECO:0000256" key="2">
    <source>
        <dbReference type="ARBA" id="ARBA00022801"/>
    </source>
</evidence>
<dbReference type="EC" id="3.4.16.4" evidence="3"/>
<keyword evidence="3" id="KW-0121">Carboxypeptidase</keyword>
<name>A0A853EY92_9MICO</name>
<reference evidence="3 4" key="1">
    <citation type="submission" date="2020-07" db="EMBL/GenBank/DDBJ databases">
        <title>MOT database genomes.</title>
        <authorList>
            <person name="Joseph S."/>
            <person name="Aduse-Opoku J."/>
            <person name="Hashim A."/>
            <person name="Wade W."/>
            <person name="Curtis M."/>
        </authorList>
    </citation>
    <scope>NUCLEOTIDE SEQUENCE [LARGE SCALE GENOMIC DNA]</scope>
    <source>
        <strain evidence="3 4">DSM 100099</strain>
    </source>
</reference>
<comment type="caution">
    <text evidence="3">The sequence shown here is derived from an EMBL/GenBank/DDBJ whole genome shotgun (WGS) entry which is preliminary data.</text>
</comment>
<evidence type="ECO:0000313" key="4">
    <source>
        <dbReference type="Proteomes" id="UP000561011"/>
    </source>
</evidence>
<dbReference type="InterPro" id="IPR012338">
    <property type="entry name" value="Beta-lactam/transpept-like"/>
</dbReference>
<dbReference type="EMBL" id="JACBYE010000045">
    <property type="protein sequence ID" value="NYS94814.1"/>
    <property type="molecule type" value="Genomic_DNA"/>
</dbReference>
<dbReference type="GO" id="GO:0009002">
    <property type="term" value="F:serine-type D-Ala-D-Ala carboxypeptidase activity"/>
    <property type="evidence" value="ECO:0007669"/>
    <property type="project" value="UniProtKB-EC"/>
</dbReference>
<dbReference type="GO" id="GO:0000270">
    <property type="term" value="P:peptidoglycan metabolic process"/>
    <property type="evidence" value="ECO:0007669"/>
    <property type="project" value="TreeGrafter"/>
</dbReference>
<keyword evidence="2 3" id="KW-0378">Hydrolase</keyword>
<keyword evidence="4" id="KW-1185">Reference proteome</keyword>
<dbReference type="PANTHER" id="PTHR30023">
    <property type="entry name" value="D-ALANYL-D-ALANINE CARBOXYPEPTIDASE"/>
    <property type="match status" value="1"/>
</dbReference>
<dbReference type="Proteomes" id="UP000561011">
    <property type="component" value="Unassembled WGS sequence"/>
</dbReference>
<dbReference type="Gene3D" id="3.40.710.10">
    <property type="entry name" value="DD-peptidase/beta-lactamase superfamily"/>
    <property type="match status" value="2"/>
</dbReference>
<dbReference type="SUPFAM" id="SSF56601">
    <property type="entry name" value="beta-lactamase/transpeptidase-like"/>
    <property type="match status" value="1"/>
</dbReference>
<dbReference type="GO" id="GO:0006508">
    <property type="term" value="P:proteolysis"/>
    <property type="evidence" value="ECO:0007669"/>
    <property type="project" value="InterPro"/>
</dbReference>
<evidence type="ECO:0000256" key="1">
    <source>
        <dbReference type="ARBA" id="ARBA00006096"/>
    </source>
</evidence>
<dbReference type="PANTHER" id="PTHR30023:SF0">
    <property type="entry name" value="PENICILLIN-SENSITIVE CARBOXYPEPTIDASE A"/>
    <property type="match status" value="1"/>
</dbReference>
<dbReference type="AlphaFoldDB" id="A0A853EY92"/>
<proteinExistence type="inferred from homology"/>
<comment type="similarity">
    <text evidence="1">Belongs to the peptidase S13 family.</text>
</comment>
<dbReference type="InterPro" id="IPR000667">
    <property type="entry name" value="Peptidase_S13"/>
</dbReference>
<organism evidence="3 4">
    <name type="scientific">Sanguibacter inulinus</name>
    <dbReference type="NCBI Taxonomy" id="60922"/>
    <lineage>
        <taxon>Bacteria</taxon>
        <taxon>Bacillati</taxon>
        <taxon>Actinomycetota</taxon>
        <taxon>Actinomycetes</taxon>
        <taxon>Micrococcales</taxon>
        <taxon>Sanguibacteraceae</taxon>
        <taxon>Sanguibacter</taxon>
    </lineage>
</organism>
<keyword evidence="3" id="KW-0645">Protease</keyword>